<evidence type="ECO:0000256" key="1">
    <source>
        <dbReference type="ARBA" id="ARBA00022801"/>
    </source>
</evidence>
<dbReference type="InterPro" id="IPR029035">
    <property type="entry name" value="DHS-like_NAD/FAD-binding_dom"/>
</dbReference>
<dbReference type="PANTHER" id="PTHR48070">
    <property type="entry name" value="ESTERASE OVCA2"/>
    <property type="match status" value="1"/>
</dbReference>
<dbReference type="Proteomes" id="UP000756921">
    <property type="component" value="Unassembled WGS sequence"/>
</dbReference>
<dbReference type="GO" id="GO:0016787">
    <property type="term" value="F:hydrolase activity"/>
    <property type="evidence" value="ECO:0007669"/>
    <property type="project" value="UniProtKB-KW"/>
</dbReference>
<keyword evidence="1" id="KW-0378">Hydrolase</keyword>
<accession>A0A9P6KQ61</accession>
<keyword evidence="4" id="KW-1185">Reference proteome</keyword>
<dbReference type="GO" id="GO:0005737">
    <property type="term" value="C:cytoplasm"/>
    <property type="evidence" value="ECO:0007669"/>
    <property type="project" value="TreeGrafter"/>
</dbReference>
<dbReference type="OrthoDB" id="6077599at2759"/>
<dbReference type="SUPFAM" id="SSF52467">
    <property type="entry name" value="DHS-like NAD/FAD-binding domain"/>
    <property type="match status" value="1"/>
</dbReference>
<dbReference type="SUPFAM" id="SSF53474">
    <property type="entry name" value="alpha/beta-Hydrolases"/>
    <property type="match status" value="1"/>
</dbReference>
<dbReference type="InterPro" id="IPR043472">
    <property type="entry name" value="Macro_dom-like"/>
</dbReference>
<comment type="caution">
    <text evidence="3">The sequence shown here is derived from an EMBL/GenBank/DDBJ whole genome shotgun (WGS) entry which is preliminary data.</text>
</comment>
<dbReference type="InterPro" id="IPR050593">
    <property type="entry name" value="LovG"/>
</dbReference>
<dbReference type="PROSITE" id="PS51154">
    <property type="entry name" value="MACRO"/>
    <property type="match status" value="1"/>
</dbReference>
<dbReference type="Pfam" id="PF01661">
    <property type="entry name" value="Macro"/>
    <property type="match status" value="1"/>
</dbReference>
<dbReference type="Gene3D" id="3.40.50.1820">
    <property type="entry name" value="alpha/beta hydrolase"/>
    <property type="match status" value="1"/>
</dbReference>
<name>A0A9P6KQ61_9PLEO</name>
<dbReference type="InterPro" id="IPR029058">
    <property type="entry name" value="AB_hydrolase_fold"/>
</dbReference>
<dbReference type="Gene3D" id="3.40.220.10">
    <property type="entry name" value="Leucine Aminopeptidase, subunit E, domain 1"/>
    <property type="match status" value="1"/>
</dbReference>
<dbReference type="Pfam" id="PF03959">
    <property type="entry name" value="FSH1"/>
    <property type="match status" value="1"/>
</dbReference>
<dbReference type="InterPro" id="IPR002589">
    <property type="entry name" value="Macro_dom"/>
</dbReference>
<organism evidence="3 4">
    <name type="scientific">Paraphaeosphaeria minitans</name>
    <dbReference type="NCBI Taxonomy" id="565426"/>
    <lineage>
        <taxon>Eukaryota</taxon>
        <taxon>Fungi</taxon>
        <taxon>Dikarya</taxon>
        <taxon>Ascomycota</taxon>
        <taxon>Pezizomycotina</taxon>
        <taxon>Dothideomycetes</taxon>
        <taxon>Pleosporomycetidae</taxon>
        <taxon>Pleosporales</taxon>
        <taxon>Massarineae</taxon>
        <taxon>Didymosphaeriaceae</taxon>
        <taxon>Paraphaeosphaeria</taxon>
    </lineage>
</organism>
<dbReference type="Gene3D" id="3.40.50.1220">
    <property type="entry name" value="TPP-binding domain"/>
    <property type="match status" value="1"/>
</dbReference>
<dbReference type="EMBL" id="WJXW01000006">
    <property type="protein sequence ID" value="KAF9735428.1"/>
    <property type="molecule type" value="Genomic_DNA"/>
</dbReference>
<sequence>MSSMSAILERTVRFLITESRNVRTQHLLQHFEHGDSSTRLHAFRQLLCIRSPHPTLPPNVSQDIDDILLHERSRRVLTPVSSIPCVASIPRENSRPPVRIRLWKGDITTLAPGTTAITNAANSQMLGCFQPTHRCIDNVIHSWAGPRLRQECFDIASTRQNQQDALPAGDALARGSEPDDMERHQLSQCYYSVLEEADGLPETAEGKSVALCGISTGLFAFPAKLAASIAIDTVAAWFAHHPEASISDVVFVTYSEDDYETYNVLLHQTRSTWTVCTLEPAKETSLISPTMEKARTWLAEADTIIVSAGAGLSAADGLDYTSRTLFRKHFPAFLQYDLGRMYDVFGFVDWPSDRVKWGYFFTHLEMVRNWPQSQLYRRLLGWLDSFGDNNHVKTSNADGLFVANGLDEARLSTPQGQYYYLQCLANCTPDSYWPSRPFLERALPLIDPVTQSLKDDTAIPRCQNCGGDLFICVRAADWFNERPYRAGEARWQKFRRRVLSGGGGKTVVLELGVGMNTPGVLKWPNEDLVRQGNQQVKLIRLAPPRNLNPNTHRMLLPRHRTSSNLLTLHRTRTMAAAPPPARPIKILMIHGFTQSGPNFHAKTRALEKNLQKAFPAGITLSYPTAPIRLAHADIPFPTAAPEVKENGEAEESDAWAWWRRKGDAEPYAYEGLELGMETLARVLKAEGPFDGVIGFSQGGAMAAMVAALLEPERRKAFEELVAEGGMSYPQSFEADTGYIEETVHAPLKFAVSYSGFAATGVDTYRGFYEPKIKTPMLHFIGTLDTVVEESRSLALVERCEQSEERVVYHPGGHFLTTQKTYVATLVGFIKEVLHKADNGEQEEESVEDMDVPF</sequence>
<proteinExistence type="predicted"/>
<dbReference type="AlphaFoldDB" id="A0A9P6KQ61"/>
<dbReference type="InterPro" id="IPR005645">
    <property type="entry name" value="FSH-like_dom"/>
</dbReference>
<protein>
    <submittedName>
        <fullName evidence="3">Appr-1-p processing enzyme family protein</fullName>
    </submittedName>
</protein>
<reference evidence="3" key="1">
    <citation type="journal article" date="2020" name="Mol. Plant Microbe Interact.">
        <title>Genome Sequence of the Biocontrol Agent Coniothyrium minitans strain Conio (IMI 134523).</title>
        <authorList>
            <person name="Patel D."/>
            <person name="Shittu T.A."/>
            <person name="Baroncelli R."/>
            <person name="Muthumeenakshi S."/>
            <person name="Osborne T.H."/>
            <person name="Janganan T.K."/>
            <person name="Sreenivasaprasad S."/>
        </authorList>
    </citation>
    <scope>NUCLEOTIDE SEQUENCE</scope>
    <source>
        <strain evidence="3">Conio</strain>
    </source>
</reference>
<evidence type="ECO:0000259" key="2">
    <source>
        <dbReference type="PROSITE" id="PS51154"/>
    </source>
</evidence>
<dbReference type="GO" id="GO:0019748">
    <property type="term" value="P:secondary metabolic process"/>
    <property type="evidence" value="ECO:0007669"/>
    <property type="project" value="TreeGrafter"/>
</dbReference>
<dbReference type="PANTHER" id="PTHR48070:SF6">
    <property type="entry name" value="ESTERASE OVCA2"/>
    <property type="match status" value="1"/>
</dbReference>
<dbReference type="SUPFAM" id="SSF52949">
    <property type="entry name" value="Macro domain-like"/>
    <property type="match status" value="1"/>
</dbReference>
<evidence type="ECO:0000313" key="4">
    <source>
        <dbReference type="Proteomes" id="UP000756921"/>
    </source>
</evidence>
<evidence type="ECO:0000313" key="3">
    <source>
        <dbReference type="EMBL" id="KAF9735428.1"/>
    </source>
</evidence>
<gene>
    <name evidence="3" type="ORF">PMIN01_06833</name>
</gene>
<dbReference type="GO" id="GO:0005634">
    <property type="term" value="C:nucleus"/>
    <property type="evidence" value="ECO:0007669"/>
    <property type="project" value="TreeGrafter"/>
</dbReference>
<feature type="domain" description="Macro" evidence="2">
    <location>
        <begin position="87"/>
        <end position="270"/>
    </location>
</feature>